<dbReference type="PRINTS" id="PR00364">
    <property type="entry name" value="DISEASERSIST"/>
</dbReference>
<dbReference type="FunFam" id="1.10.10.10:FF:000322">
    <property type="entry name" value="Probable disease resistance protein At1g63360"/>
    <property type="match status" value="1"/>
</dbReference>
<dbReference type="Pfam" id="PF13855">
    <property type="entry name" value="LRR_8"/>
    <property type="match status" value="1"/>
</dbReference>
<dbReference type="InterPro" id="IPR058922">
    <property type="entry name" value="WHD_DRP"/>
</dbReference>
<feature type="domain" description="Disease resistance protein At4g27190-like leucine-rich repeats" evidence="8">
    <location>
        <begin position="897"/>
        <end position="1010"/>
    </location>
</feature>
<evidence type="ECO:0000256" key="4">
    <source>
        <dbReference type="ARBA" id="ARBA00022821"/>
    </source>
</evidence>
<dbReference type="InterPro" id="IPR002182">
    <property type="entry name" value="NB-ARC"/>
</dbReference>
<evidence type="ECO:0000256" key="5">
    <source>
        <dbReference type="ARBA" id="ARBA00022840"/>
    </source>
</evidence>
<dbReference type="Pfam" id="PF00931">
    <property type="entry name" value="NB-ARC"/>
    <property type="match status" value="1"/>
</dbReference>
<dbReference type="InterPro" id="IPR050905">
    <property type="entry name" value="Plant_NBS-LRR"/>
</dbReference>
<dbReference type="SUPFAM" id="SSF52540">
    <property type="entry name" value="P-loop containing nucleoside triphosphate hydrolases"/>
    <property type="match status" value="1"/>
</dbReference>
<evidence type="ECO:0000313" key="10">
    <source>
        <dbReference type="EMBL" id="TYI96084.1"/>
    </source>
</evidence>
<dbReference type="Gene3D" id="3.40.50.300">
    <property type="entry name" value="P-loop containing nucleotide triphosphate hydrolases"/>
    <property type="match status" value="1"/>
</dbReference>
<dbReference type="SUPFAM" id="SSF52058">
    <property type="entry name" value="L domain-like"/>
    <property type="match status" value="1"/>
</dbReference>
<gene>
    <name evidence="10" type="ORF">E1A91_D01G045300v1</name>
</gene>
<name>A0A5D2W2R4_GOSMU</name>
<dbReference type="PANTHER" id="PTHR33463">
    <property type="entry name" value="NB-ARC DOMAIN-CONTAINING PROTEIN-RELATED"/>
    <property type="match status" value="1"/>
</dbReference>
<dbReference type="InterPro" id="IPR027417">
    <property type="entry name" value="P-loop_NTPase"/>
</dbReference>
<dbReference type="Pfam" id="PF23559">
    <property type="entry name" value="WHD_DRP"/>
    <property type="match status" value="1"/>
</dbReference>
<evidence type="ECO:0000256" key="2">
    <source>
        <dbReference type="ARBA" id="ARBA00022737"/>
    </source>
</evidence>
<evidence type="ECO:0000259" key="7">
    <source>
        <dbReference type="Pfam" id="PF00931"/>
    </source>
</evidence>
<evidence type="ECO:0000313" key="11">
    <source>
        <dbReference type="Proteomes" id="UP000323597"/>
    </source>
</evidence>
<dbReference type="GO" id="GO:0005524">
    <property type="term" value="F:ATP binding"/>
    <property type="evidence" value="ECO:0007669"/>
    <property type="project" value="UniProtKB-KW"/>
</dbReference>
<keyword evidence="5" id="KW-0067">ATP-binding</keyword>
<feature type="domain" description="NB-ARC" evidence="7">
    <location>
        <begin position="146"/>
        <end position="308"/>
    </location>
</feature>
<protein>
    <submittedName>
        <fullName evidence="10">Uncharacterized protein</fullName>
    </submittedName>
</protein>
<evidence type="ECO:0000259" key="9">
    <source>
        <dbReference type="Pfam" id="PF23559"/>
    </source>
</evidence>
<accession>A0A5D2W2R4</accession>
<evidence type="ECO:0000256" key="6">
    <source>
        <dbReference type="SAM" id="Coils"/>
    </source>
</evidence>
<dbReference type="GO" id="GO:0006952">
    <property type="term" value="P:defense response"/>
    <property type="evidence" value="ECO:0007669"/>
    <property type="project" value="UniProtKB-KW"/>
</dbReference>
<dbReference type="Gene3D" id="1.10.8.430">
    <property type="entry name" value="Helical domain of apoptotic protease-activating factors"/>
    <property type="match status" value="1"/>
</dbReference>
<keyword evidence="6" id="KW-0175">Coiled coil</keyword>
<proteinExistence type="inferred from homology"/>
<dbReference type="FunFam" id="3.40.50.300:FF:001091">
    <property type="entry name" value="Probable disease resistance protein At1g61300"/>
    <property type="match status" value="1"/>
</dbReference>
<dbReference type="EMBL" id="CM017649">
    <property type="protein sequence ID" value="TYI96084.1"/>
    <property type="molecule type" value="Genomic_DNA"/>
</dbReference>
<dbReference type="InterPro" id="IPR042197">
    <property type="entry name" value="Apaf_helical"/>
</dbReference>
<comment type="similarity">
    <text evidence="1">Belongs to the disease resistance NB-LRR family.</text>
</comment>
<keyword evidence="2" id="KW-0677">Repeat</keyword>
<dbReference type="AlphaFoldDB" id="A0A5D2W2R4"/>
<dbReference type="GO" id="GO:0043531">
    <property type="term" value="F:ADP binding"/>
    <property type="evidence" value="ECO:0007669"/>
    <property type="project" value="InterPro"/>
</dbReference>
<dbReference type="InterPro" id="IPR057135">
    <property type="entry name" value="At4g27190-like_LRR"/>
</dbReference>
<feature type="domain" description="Disease resistance protein winged helix" evidence="9">
    <location>
        <begin position="396"/>
        <end position="459"/>
    </location>
</feature>
<dbReference type="Pfam" id="PF23247">
    <property type="entry name" value="LRR_RPS2"/>
    <property type="match status" value="1"/>
</dbReference>
<dbReference type="PANTHER" id="PTHR33463:SF212">
    <property type="entry name" value="AND NB-ARC DOMAINS-CONTAINING DISEASE RESISTANCE PROTEIN, PUTATIVE-RELATED"/>
    <property type="match status" value="1"/>
</dbReference>
<evidence type="ECO:0000256" key="1">
    <source>
        <dbReference type="ARBA" id="ARBA00008894"/>
    </source>
</evidence>
<evidence type="ECO:0000259" key="8">
    <source>
        <dbReference type="Pfam" id="PF23247"/>
    </source>
</evidence>
<keyword evidence="4" id="KW-0611">Plant defense</keyword>
<reference evidence="10 11" key="1">
    <citation type="submission" date="2019-07" db="EMBL/GenBank/DDBJ databases">
        <title>WGS assembly of Gossypium mustelinum.</title>
        <authorList>
            <person name="Chen Z.J."/>
            <person name="Sreedasyam A."/>
            <person name="Ando A."/>
            <person name="Song Q."/>
            <person name="De L."/>
            <person name="Hulse-Kemp A."/>
            <person name="Ding M."/>
            <person name="Ye W."/>
            <person name="Kirkbride R."/>
            <person name="Jenkins J."/>
            <person name="Plott C."/>
            <person name="Lovell J."/>
            <person name="Lin Y.-M."/>
            <person name="Vaughn R."/>
            <person name="Liu B."/>
            <person name="Li W."/>
            <person name="Simpson S."/>
            <person name="Scheffler B."/>
            <person name="Saski C."/>
            <person name="Grover C."/>
            <person name="Hu G."/>
            <person name="Conover J."/>
            <person name="Carlson J."/>
            <person name="Shu S."/>
            <person name="Boston L."/>
            <person name="Williams M."/>
            <person name="Peterson D."/>
            <person name="Mcgee K."/>
            <person name="Jones D."/>
            <person name="Wendel J."/>
            <person name="Stelly D."/>
            <person name="Grimwood J."/>
            <person name="Schmutz J."/>
        </authorList>
    </citation>
    <scope>NUCLEOTIDE SEQUENCE [LARGE SCALE GENOMIC DNA]</scope>
    <source>
        <strain evidence="10">1408120.09</strain>
    </source>
</reference>
<evidence type="ECO:0000256" key="3">
    <source>
        <dbReference type="ARBA" id="ARBA00022741"/>
    </source>
</evidence>
<keyword evidence="11" id="KW-1185">Reference proteome</keyword>
<keyword evidence="3" id="KW-0547">Nucleotide-binding</keyword>
<dbReference type="InterPro" id="IPR001611">
    <property type="entry name" value="Leu-rich_rpt"/>
</dbReference>
<organism evidence="10 11">
    <name type="scientific">Gossypium mustelinum</name>
    <name type="common">Cotton</name>
    <name type="synonym">Gossypium caicoense</name>
    <dbReference type="NCBI Taxonomy" id="34275"/>
    <lineage>
        <taxon>Eukaryota</taxon>
        <taxon>Viridiplantae</taxon>
        <taxon>Streptophyta</taxon>
        <taxon>Embryophyta</taxon>
        <taxon>Tracheophyta</taxon>
        <taxon>Spermatophyta</taxon>
        <taxon>Magnoliopsida</taxon>
        <taxon>eudicotyledons</taxon>
        <taxon>Gunneridae</taxon>
        <taxon>Pentapetalae</taxon>
        <taxon>rosids</taxon>
        <taxon>malvids</taxon>
        <taxon>Malvales</taxon>
        <taxon>Malvaceae</taxon>
        <taxon>Malvoideae</taxon>
        <taxon>Gossypium</taxon>
    </lineage>
</organism>
<dbReference type="Gene3D" id="3.80.10.10">
    <property type="entry name" value="Ribonuclease Inhibitor"/>
    <property type="match status" value="2"/>
</dbReference>
<sequence>MELVGPICEVLKCLGDPTCTYIEHHRKLKDRMNDLQERLVRLNATKRDVEWRINAELRWGRLLREEVEKWLLDVQTVNDTMRDIDERMQNVSCFSRARLGKRVAQTVEQVEGIIERGRFPEALVIDNPSTAAVPFQSEHLEGETMVIEDIWNYLMSDEIGMIGVCGMGGIGKTTIVKHIYYQLLKETKPLFDKIIWVTVSKELSIPKLQQNLANAMNIVGLPESELERVAVLMDKLGQRRYVLILDDVWKEFSLADVGIPKPTSSNGSKLVLTSRLIEVCRSMDCKVVKVPPLSNEESMNLFLKHAGRGVLKVPSLKEILDNVVKECDGLPLAIAVIAGSMKGIYNVEEWRNALRELRDHVRSVKGTDVEIYERLKFSFDRLGDLKIQSCFLYCSLYPEDYIIPRKELIEYWIDEEFLGNGSRQELHDKGHTILNRLENNCLLEKVGRDIVKMHDVMRDTALYIKGSGSRFKVQSGIGLKELPSKQEWGEDLEKVSFMVNNVSEIPPHLSPNCEVLSTLLLQKNESLQRISESFFQHMHRLSILDLSYTNVKQLPTSVSNLEKLKALVLRRCYNLRYVPSLEKLEALRKLDLNRTAIEKVPKGLEMLSNLTYLNLCAESLKELPVAILPRFSCLQCLMLYVESSRIRMNGFDAARLTKLERFEGRFTELIDFNAYTKSIQCQQLTSYLLVMAPLEAKFNVKQRIKGINCVYRFKLLNVDSDKGRQKAMMLASGLQGAESVCLISKDRTILEVSGDSEMGPTKIAANWKKRGIEVQLVDERWDPTSLPMKYVILSGCPIGREDPAELPSDVRTLKIFGCHNIRSLSDMPFFQQTNELGFCSIHDCRGIESVLDLSSPSQSCTPFENLDLLWLENLENLHVLVKLAEASVVSTLSSQSIPAIFSHLKSFYIEGCSNMKQLFPFDLVHDLQNLENLIVRGCGQIEEIIGSKEEEENHKGNGTQAPTKFSLPKLKELELTCLPELKSICSSNREMVCNSLRKIKVRDCTKLKRMPLYLPLFQDTHQSAPSAHPFERIRICPKEWWESVEWDYPNAKEVLGPWLNSY</sequence>
<feature type="coiled-coil region" evidence="6">
    <location>
        <begin position="25"/>
        <end position="52"/>
    </location>
</feature>
<dbReference type="Proteomes" id="UP000323597">
    <property type="component" value="Chromosome D01"/>
</dbReference>
<dbReference type="InterPro" id="IPR032675">
    <property type="entry name" value="LRR_dom_sf"/>
</dbReference>